<feature type="transmembrane region" description="Helical" evidence="1">
    <location>
        <begin position="20"/>
        <end position="39"/>
    </location>
</feature>
<dbReference type="AlphaFoldDB" id="A0A212KJ93"/>
<proteinExistence type="predicted"/>
<gene>
    <name evidence="2" type="ORF">KL86APRO_20313</name>
</gene>
<keyword evidence="1" id="KW-1133">Transmembrane helix</keyword>
<keyword evidence="1" id="KW-0472">Membrane</keyword>
<feature type="transmembrane region" description="Helical" evidence="1">
    <location>
        <begin position="45"/>
        <end position="63"/>
    </location>
</feature>
<sequence length="69" mass="7191">MRRDEPPGNVTWRTVAEIVAGYGLVLGVLALLFGFAGGIDVAMPWQVAAGILGLGAGLAVAALRAMRRR</sequence>
<evidence type="ECO:0000313" key="2">
    <source>
        <dbReference type="EMBL" id="SBW11806.1"/>
    </source>
</evidence>
<protein>
    <submittedName>
        <fullName evidence="2">Uncharacterized protein</fullName>
    </submittedName>
</protein>
<evidence type="ECO:0000256" key="1">
    <source>
        <dbReference type="SAM" id="Phobius"/>
    </source>
</evidence>
<accession>A0A212KJ93</accession>
<organism evidence="2">
    <name type="scientific">uncultured Alphaproteobacteria bacterium</name>
    <dbReference type="NCBI Taxonomy" id="91750"/>
    <lineage>
        <taxon>Bacteria</taxon>
        <taxon>Pseudomonadati</taxon>
        <taxon>Pseudomonadota</taxon>
        <taxon>Alphaproteobacteria</taxon>
        <taxon>environmental samples</taxon>
    </lineage>
</organism>
<reference evidence="2" key="1">
    <citation type="submission" date="2016-04" db="EMBL/GenBank/DDBJ databases">
        <authorList>
            <person name="Evans L.H."/>
            <person name="Alamgir A."/>
            <person name="Owens N."/>
            <person name="Weber N.D."/>
            <person name="Virtaneva K."/>
            <person name="Barbian K."/>
            <person name="Babar A."/>
            <person name="Rosenke K."/>
        </authorList>
    </citation>
    <scope>NUCLEOTIDE SEQUENCE</scope>
    <source>
        <strain evidence="2">86</strain>
    </source>
</reference>
<dbReference type="EMBL" id="FLUO01000002">
    <property type="protein sequence ID" value="SBW11806.1"/>
    <property type="molecule type" value="Genomic_DNA"/>
</dbReference>
<name>A0A212KJ93_9PROT</name>
<keyword evidence="1" id="KW-0812">Transmembrane</keyword>